<reference evidence="4 5" key="1">
    <citation type="submission" date="2020-08" db="EMBL/GenBank/DDBJ databases">
        <authorList>
            <person name="Liu C."/>
            <person name="Sun Q."/>
        </authorList>
    </citation>
    <scope>NUCLEOTIDE SEQUENCE [LARGE SCALE GENOMIC DNA]</scope>
    <source>
        <strain evidence="4 5">NSJ-59</strain>
    </source>
</reference>
<proteinExistence type="predicted"/>
<evidence type="ECO:0000256" key="1">
    <source>
        <dbReference type="ARBA" id="ARBA00022630"/>
    </source>
</evidence>
<keyword evidence="1" id="KW-0285">Flavoprotein</keyword>
<organism evidence="4 5">
    <name type="scientific">Megasphaera hominis</name>
    <dbReference type="NCBI Taxonomy" id="159836"/>
    <lineage>
        <taxon>Bacteria</taxon>
        <taxon>Bacillati</taxon>
        <taxon>Bacillota</taxon>
        <taxon>Negativicutes</taxon>
        <taxon>Veillonellales</taxon>
        <taxon>Veillonellaceae</taxon>
        <taxon>Megasphaera</taxon>
    </lineage>
</organism>
<evidence type="ECO:0000256" key="2">
    <source>
        <dbReference type="ARBA" id="ARBA00023002"/>
    </source>
</evidence>
<dbReference type="InterPro" id="IPR005107">
    <property type="entry name" value="CO_DH_flav_C"/>
</dbReference>
<dbReference type="SUPFAM" id="SSF55447">
    <property type="entry name" value="CO dehydrogenase flavoprotein C-terminal domain-like"/>
    <property type="match status" value="1"/>
</dbReference>
<dbReference type="RefSeq" id="WP_186504495.1">
    <property type="nucleotide sequence ID" value="NZ_JACOGK010000051.1"/>
</dbReference>
<dbReference type="Gene3D" id="3.30.465.10">
    <property type="match status" value="1"/>
</dbReference>
<feature type="domain" description="FAD-binding PCMH-type" evidence="3">
    <location>
        <begin position="1"/>
        <end position="162"/>
    </location>
</feature>
<comment type="caution">
    <text evidence="4">The sequence shown here is derived from an EMBL/GenBank/DDBJ whole genome shotgun (WGS) entry which is preliminary data.</text>
</comment>
<evidence type="ECO:0000313" key="4">
    <source>
        <dbReference type="EMBL" id="MBC3537926.1"/>
    </source>
</evidence>
<name>A0ABR6VL58_9FIRM</name>
<dbReference type="InterPro" id="IPR036318">
    <property type="entry name" value="FAD-bd_PCMH-like_sf"/>
</dbReference>
<sequence length="261" mass="28312">MNIAQYVKAKSLEEAWELNQKKTAVVFGGGCWLRLSPQRRIQTAIDLSGLGLDTMTETDTAIHLGAMVTLRQLETAPALLTATDGAIKEALRHIVGVQFRNLATVGGSIFGRFGFSDVLTLFLTLEAEVELHRGGRMPLAEFAKQGGGNDILTQIIIPKKKRRTAYTSLRLNATDFPILACSVVRTADTLLCAVGARPARAEVRAFEGTRGLTEADATAVATEVAASMNFEDNTRGSAAYRRDMAVELCRRLLLQTGKEEA</sequence>
<dbReference type="InterPro" id="IPR051312">
    <property type="entry name" value="Diverse_Substr_Oxidored"/>
</dbReference>
<gene>
    <name evidence="4" type="ORF">H8J70_11815</name>
</gene>
<dbReference type="Pfam" id="PF00941">
    <property type="entry name" value="FAD_binding_5"/>
    <property type="match status" value="1"/>
</dbReference>
<keyword evidence="5" id="KW-1185">Reference proteome</keyword>
<dbReference type="PROSITE" id="PS51387">
    <property type="entry name" value="FAD_PCMH"/>
    <property type="match status" value="1"/>
</dbReference>
<accession>A0ABR6VL58</accession>
<dbReference type="InterPro" id="IPR016169">
    <property type="entry name" value="FAD-bd_PCMH_sub2"/>
</dbReference>
<evidence type="ECO:0000259" key="3">
    <source>
        <dbReference type="PROSITE" id="PS51387"/>
    </source>
</evidence>
<dbReference type="Gene3D" id="3.30.390.50">
    <property type="entry name" value="CO dehydrogenase flavoprotein, C-terminal domain"/>
    <property type="match status" value="1"/>
</dbReference>
<dbReference type="Proteomes" id="UP000606870">
    <property type="component" value="Unassembled WGS sequence"/>
</dbReference>
<dbReference type="SUPFAM" id="SSF56176">
    <property type="entry name" value="FAD-binding/transporter-associated domain-like"/>
    <property type="match status" value="1"/>
</dbReference>
<keyword evidence="2" id="KW-0560">Oxidoreductase</keyword>
<dbReference type="PANTHER" id="PTHR42659:SF9">
    <property type="entry name" value="XANTHINE DEHYDROGENASE FAD-BINDING SUBUNIT XDHB-RELATED"/>
    <property type="match status" value="1"/>
</dbReference>
<dbReference type="PANTHER" id="PTHR42659">
    <property type="entry name" value="XANTHINE DEHYDROGENASE SUBUNIT C-RELATED"/>
    <property type="match status" value="1"/>
</dbReference>
<dbReference type="Pfam" id="PF03450">
    <property type="entry name" value="CO_deh_flav_C"/>
    <property type="match status" value="1"/>
</dbReference>
<protein>
    <submittedName>
        <fullName evidence="4">FAD binding domain-containing protein</fullName>
    </submittedName>
</protein>
<dbReference type="InterPro" id="IPR036683">
    <property type="entry name" value="CO_DH_flav_C_dom_sf"/>
</dbReference>
<dbReference type="InterPro" id="IPR016166">
    <property type="entry name" value="FAD-bd_PCMH"/>
</dbReference>
<dbReference type="InterPro" id="IPR002346">
    <property type="entry name" value="Mopterin_DH_FAD-bd"/>
</dbReference>
<evidence type="ECO:0000313" key="5">
    <source>
        <dbReference type="Proteomes" id="UP000606870"/>
    </source>
</evidence>
<dbReference type="SMART" id="SM01092">
    <property type="entry name" value="CO_deh_flav_C"/>
    <property type="match status" value="1"/>
</dbReference>
<dbReference type="EMBL" id="JACOGK010000051">
    <property type="protein sequence ID" value="MBC3537926.1"/>
    <property type="molecule type" value="Genomic_DNA"/>
</dbReference>